<dbReference type="SUPFAM" id="SSF52374">
    <property type="entry name" value="Nucleotidylyl transferase"/>
    <property type="match status" value="1"/>
</dbReference>
<dbReference type="EMBL" id="BMIR01000007">
    <property type="protein sequence ID" value="GGE39482.1"/>
    <property type="molecule type" value="Genomic_DNA"/>
</dbReference>
<dbReference type="PANTHER" id="PTHR11956">
    <property type="entry name" value="ARGINYL-TRNA SYNTHETASE"/>
    <property type="match status" value="1"/>
</dbReference>
<dbReference type="Proteomes" id="UP000628775">
    <property type="component" value="Unassembled WGS sequence"/>
</dbReference>
<feature type="domain" description="DALR anticodon binding" evidence="10">
    <location>
        <begin position="450"/>
        <end position="562"/>
    </location>
</feature>
<dbReference type="SUPFAM" id="SSF47323">
    <property type="entry name" value="Anticodon-binding domain of a subclass of class I aminoacyl-tRNA synthetases"/>
    <property type="match status" value="1"/>
</dbReference>
<dbReference type="HAMAP" id="MF_00123">
    <property type="entry name" value="Arg_tRNA_synth"/>
    <property type="match status" value="1"/>
</dbReference>
<dbReference type="InterPro" id="IPR036695">
    <property type="entry name" value="Arg-tRNA-synth_N_sf"/>
</dbReference>
<dbReference type="Pfam" id="PF05746">
    <property type="entry name" value="DALR_1"/>
    <property type="match status" value="1"/>
</dbReference>
<proteinExistence type="inferred from homology"/>
<dbReference type="Gene3D" id="3.40.50.620">
    <property type="entry name" value="HUPs"/>
    <property type="match status" value="1"/>
</dbReference>
<dbReference type="Gene3D" id="1.10.730.10">
    <property type="entry name" value="Isoleucyl-tRNA Synthetase, Domain 1"/>
    <property type="match status" value="1"/>
</dbReference>
<evidence type="ECO:0000313" key="13">
    <source>
        <dbReference type="Proteomes" id="UP000628775"/>
    </source>
</evidence>
<keyword evidence="3 8" id="KW-0547">Nucleotide-binding</keyword>
<comment type="subcellular location">
    <subcellularLocation>
        <location evidence="8">Cytoplasm</location>
    </subcellularLocation>
</comment>
<dbReference type="AlphaFoldDB" id="A0A8J2YGJ3"/>
<dbReference type="GO" id="GO:0005524">
    <property type="term" value="F:ATP binding"/>
    <property type="evidence" value="ECO:0007669"/>
    <property type="project" value="UniProtKB-UniRule"/>
</dbReference>
<organism evidence="12 13">
    <name type="scientific">Pullulanibacillus camelliae</name>
    <dbReference type="NCBI Taxonomy" id="1707096"/>
    <lineage>
        <taxon>Bacteria</taxon>
        <taxon>Bacillati</taxon>
        <taxon>Bacillota</taxon>
        <taxon>Bacilli</taxon>
        <taxon>Bacillales</taxon>
        <taxon>Sporolactobacillaceae</taxon>
        <taxon>Pullulanibacillus</taxon>
    </lineage>
</organism>
<dbReference type="SMART" id="SM00836">
    <property type="entry name" value="DALR_1"/>
    <property type="match status" value="1"/>
</dbReference>
<feature type="short sequence motif" description="'HIGH' region" evidence="8">
    <location>
        <begin position="123"/>
        <end position="133"/>
    </location>
</feature>
<keyword evidence="6 8" id="KW-0030">Aminoacyl-tRNA synthetase</keyword>
<comment type="caution">
    <text evidence="12">The sequence shown here is derived from an EMBL/GenBank/DDBJ whole genome shotgun (WGS) entry which is preliminary data.</text>
</comment>
<keyword evidence="4 8" id="KW-0067">ATP-binding</keyword>
<sequence>MKTYTERYAETLTQKLEPSLSKEAIISLIEVPKHRGHGDLAFPCFQLAKEWKRSPQAIAKTLAVQLNDPLFTSFQAAGPYINAFLNREVVAQETLTEILQKEEDYGAHDFGEGQVIVLDLSSPNIAKPFSMGHLRSTVIGNAIAQLAEKCGFETVRLNYIGDWGTQFGKLIAAYKRWGNEEAVKRAPIAELFKLYTRFHTEAVQLPELEDEGRYWFKELEAGNEEALSLWRWFREESIQAFNAIYSLLGVRFDSLNGEAFYNDKMEPVVTELQEKDLLEESDGARVVRLEASIPPALIKKKDGATLYVTRDLASALYRKQHYHFDYSFYVAGNEQTLHFNQLIQVLKKMGYCWAETMEHIPFGMILKEGKKMSTRQGKVVFLEQVLADIIQQAVQNIREKNPELLDQERVAEQVGVGAVIYHDLKHHRQNDVEFSYDDMLRFEGNTGPYLQYTHARALSILRKSKLSKPVYKEGATVTDQMWELITQLTYFPGHIADAFEWRDPSLLAKSIYKIAQCFNHYYAHTRILVGGDQEQKIALTKATAIVIKEGLRLLGIQAPEEM</sequence>
<dbReference type="GO" id="GO:0006420">
    <property type="term" value="P:arginyl-tRNA aminoacylation"/>
    <property type="evidence" value="ECO:0007669"/>
    <property type="project" value="UniProtKB-UniRule"/>
</dbReference>
<dbReference type="NCBIfam" id="TIGR00456">
    <property type="entry name" value="argS"/>
    <property type="match status" value="1"/>
</dbReference>
<keyword evidence="5 8" id="KW-0648">Protein biosynthesis</keyword>
<dbReference type="GO" id="GO:0005737">
    <property type="term" value="C:cytoplasm"/>
    <property type="evidence" value="ECO:0007669"/>
    <property type="project" value="UniProtKB-SubCell"/>
</dbReference>
<evidence type="ECO:0000256" key="9">
    <source>
        <dbReference type="RuleBase" id="RU363038"/>
    </source>
</evidence>
<evidence type="ECO:0000259" key="10">
    <source>
        <dbReference type="SMART" id="SM00836"/>
    </source>
</evidence>
<dbReference type="Pfam" id="PF03485">
    <property type="entry name" value="Arg_tRNA_synt_N"/>
    <property type="match status" value="1"/>
</dbReference>
<accession>A0A8J2YGJ3</accession>
<dbReference type="Gene3D" id="3.30.1360.70">
    <property type="entry name" value="Arginyl tRNA synthetase N-terminal domain"/>
    <property type="match status" value="1"/>
</dbReference>
<evidence type="ECO:0000256" key="6">
    <source>
        <dbReference type="ARBA" id="ARBA00023146"/>
    </source>
</evidence>
<reference evidence="12" key="1">
    <citation type="journal article" date="2014" name="Int. J. Syst. Evol. Microbiol.">
        <title>Complete genome sequence of Corynebacterium casei LMG S-19264T (=DSM 44701T), isolated from a smear-ripened cheese.</title>
        <authorList>
            <consortium name="US DOE Joint Genome Institute (JGI-PGF)"/>
            <person name="Walter F."/>
            <person name="Albersmeier A."/>
            <person name="Kalinowski J."/>
            <person name="Ruckert C."/>
        </authorList>
    </citation>
    <scope>NUCLEOTIDE SEQUENCE</scope>
    <source>
        <strain evidence="12">CGMCC 1.15371</strain>
    </source>
</reference>
<dbReference type="InterPro" id="IPR001278">
    <property type="entry name" value="Arg-tRNA-ligase"/>
</dbReference>
<dbReference type="CDD" id="cd00671">
    <property type="entry name" value="ArgRS_core"/>
    <property type="match status" value="1"/>
</dbReference>
<reference evidence="12" key="2">
    <citation type="submission" date="2020-09" db="EMBL/GenBank/DDBJ databases">
        <authorList>
            <person name="Sun Q."/>
            <person name="Zhou Y."/>
        </authorList>
    </citation>
    <scope>NUCLEOTIDE SEQUENCE</scope>
    <source>
        <strain evidence="12">CGMCC 1.15371</strain>
    </source>
</reference>
<dbReference type="GO" id="GO:0004814">
    <property type="term" value="F:arginine-tRNA ligase activity"/>
    <property type="evidence" value="ECO:0007669"/>
    <property type="project" value="UniProtKB-UniRule"/>
</dbReference>
<dbReference type="InterPro" id="IPR009080">
    <property type="entry name" value="tRNAsynth_Ia_anticodon-bd"/>
</dbReference>
<name>A0A8J2YGJ3_9BACL</name>
<gene>
    <name evidence="12" type="primary">argS1</name>
    <name evidence="8" type="synonym">argS</name>
    <name evidence="12" type="ORF">GCM10011391_17860</name>
</gene>
<keyword evidence="8" id="KW-0963">Cytoplasm</keyword>
<comment type="subunit">
    <text evidence="8">Monomer.</text>
</comment>
<dbReference type="RefSeq" id="WP_188692800.1">
    <property type="nucleotide sequence ID" value="NZ_BMIR01000007.1"/>
</dbReference>
<keyword evidence="13" id="KW-1185">Reference proteome</keyword>
<dbReference type="InterPro" id="IPR035684">
    <property type="entry name" value="ArgRS_core"/>
</dbReference>
<dbReference type="InterPro" id="IPR014729">
    <property type="entry name" value="Rossmann-like_a/b/a_fold"/>
</dbReference>
<evidence type="ECO:0000256" key="5">
    <source>
        <dbReference type="ARBA" id="ARBA00022917"/>
    </source>
</evidence>
<evidence type="ECO:0000256" key="2">
    <source>
        <dbReference type="ARBA" id="ARBA00022598"/>
    </source>
</evidence>
<evidence type="ECO:0000256" key="1">
    <source>
        <dbReference type="ARBA" id="ARBA00005594"/>
    </source>
</evidence>
<evidence type="ECO:0000256" key="4">
    <source>
        <dbReference type="ARBA" id="ARBA00022840"/>
    </source>
</evidence>
<dbReference type="SUPFAM" id="SSF55190">
    <property type="entry name" value="Arginyl-tRNA synthetase (ArgRS), N-terminal 'additional' domain"/>
    <property type="match status" value="1"/>
</dbReference>
<evidence type="ECO:0000256" key="8">
    <source>
        <dbReference type="HAMAP-Rule" id="MF_00123"/>
    </source>
</evidence>
<comment type="catalytic activity">
    <reaction evidence="7 8">
        <text>tRNA(Arg) + L-arginine + ATP = L-arginyl-tRNA(Arg) + AMP + diphosphate</text>
        <dbReference type="Rhea" id="RHEA:20301"/>
        <dbReference type="Rhea" id="RHEA-COMP:9658"/>
        <dbReference type="Rhea" id="RHEA-COMP:9673"/>
        <dbReference type="ChEBI" id="CHEBI:30616"/>
        <dbReference type="ChEBI" id="CHEBI:32682"/>
        <dbReference type="ChEBI" id="CHEBI:33019"/>
        <dbReference type="ChEBI" id="CHEBI:78442"/>
        <dbReference type="ChEBI" id="CHEBI:78513"/>
        <dbReference type="ChEBI" id="CHEBI:456215"/>
        <dbReference type="EC" id="6.1.1.19"/>
    </reaction>
</comment>
<dbReference type="InterPro" id="IPR008909">
    <property type="entry name" value="DALR_anticod-bd"/>
</dbReference>
<comment type="similarity">
    <text evidence="1 8 9">Belongs to the class-I aminoacyl-tRNA synthetase family.</text>
</comment>
<evidence type="ECO:0000313" key="12">
    <source>
        <dbReference type="EMBL" id="GGE39482.1"/>
    </source>
</evidence>
<feature type="domain" description="Arginyl tRNA synthetase N-terminal" evidence="11">
    <location>
        <begin position="6"/>
        <end position="85"/>
    </location>
</feature>
<evidence type="ECO:0000256" key="7">
    <source>
        <dbReference type="ARBA" id="ARBA00049339"/>
    </source>
</evidence>
<keyword evidence="2 8" id="KW-0436">Ligase</keyword>
<dbReference type="InterPro" id="IPR005148">
    <property type="entry name" value="Arg-tRNA-synth_N"/>
</dbReference>
<dbReference type="PANTHER" id="PTHR11956:SF5">
    <property type="entry name" value="ARGININE--TRNA LIGASE, CYTOPLASMIC"/>
    <property type="match status" value="1"/>
</dbReference>
<dbReference type="PRINTS" id="PR01038">
    <property type="entry name" value="TRNASYNTHARG"/>
</dbReference>
<dbReference type="FunFam" id="3.40.50.620:FF:000116">
    <property type="entry name" value="Arginine--tRNA ligase"/>
    <property type="match status" value="1"/>
</dbReference>
<evidence type="ECO:0000259" key="11">
    <source>
        <dbReference type="SMART" id="SM01016"/>
    </source>
</evidence>
<protein>
    <recommendedName>
        <fullName evidence="8">Arginine--tRNA ligase</fullName>
        <ecNumber evidence="8">6.1.1.19</ecNumber>
    </recommendedName>
    <alternativeName>
        <fullName evidence="8">Arginyl-tRNA synthetase</fullName>
        <shortName evidence="8">ArgRS</shortName>
    </alternativeName>
</protein>
<dbReference type="SMART" id="SM01016">
    <property type="entry name" value="Arg_tRNA_synt_N"/>
    <property type="match status" value="1"/>
</dbReference>
<dbReference type="Pfam" id="PF00750">
    <property type="entry name" value="tRNA-synt_1d"/>
    <property type="match status" value="1"/>
</dbReference>
<evidence type="ECO:0000256" key="3">
    <source>
        <dbReference type="ARBA" id="ARBA00022741"/>
    </source>
</evidence>
<dbReference type="EC" id="6.1.1.19" evidence="8"/>